<dbReference type="InterPro" id="IPR050900">
    <property type="entry name" value="Transposase_IS3/IS150/IS904"/>
</dbReference>
<dbReference type="PROSITE" id="PS50994">
    <property type="entry name" value="INTEGRASE"/>
    <property type="match status" value="1"/>
</dbReference>
<evidence type="ECO:0000313" key="6">
    <source>
        <dbReference type="Proteomes" id="UP000095395"/>
    </source>
</evidence>
<dbReference type="Proteomes" id="UP000095395">
    <property type="component" value="Unassembled WGS sequence"/>
</dbReference>
<feature type="domain" description="Integrase catalytic" evidence="2">
    <location>
        <begin position="133"/>
        <end position="296"/>
    </location>
</feature>
<proteinExistence type="predicted"/>
<evidence type="ECO:0000313" key="4">
    <source>
        <dbReference type="EMBL" id="CUN42335.1"/>
    </source>
</evidence>
<keyword evidence="5" id="KW-1185">Reference proteome</keyword>
<dbReference type="InterPro" id="IPR048020">
    <property type="entry name" value="Transpos_IS3"/>
</dbReference>
<dbReference type="STRING" id="360807.ERS852392_00350"/>
<dbReference type="PANTHER" id="PTHR46889">
    <property type="entry name" value="TRANSPOSASE INSF FOR INSERTION SEQUENCE IS3B-RELATED"/>
    <property type="match status" value="1"/>
</dbReference>
<comment type="function">
    <text evidence="1">Involved in the transposition of the insertion sequence.</text>
</comment>
<dbReference type="InterPro" id="IPR036397">
    <property type="entry name" value="RNaseH_sf"/>
</dbReference>
<evidence type="ECO:0000313" key="5">
    <source>
        <dbReference type="Proteomes" id="UP000049828"/>
    </source>
</evidence>
<dbReference type="Pfam" id="PF13276">
    <property type="entry name" value="HTH_21"/>
    <property type="match status" value="1"/>
</dbReference>
<dbReference type="NCBIfam" id="NF033516">
    <property type="entry name" value="transpos_IS3"/>
    <property type="match status" value="1"/>
</dbReference>
<evidence type="ECO:0000259" key="2">
    <source>
        <dbReference type="PROSITE" id="PS50994"/>
    </source>
</evidence>
<organism evidence="3 5">
    <name type="scientific">Roseburia inulinivorans</name>
    <dbReference type="NCBI Taxonomy" id="360807"/>
    <lineage>
        <taxon>Bacteria</taxon>
        <taxon>Bacillati</taxon>
        <taxon>Bacillota</taxon>
        <taxon>Clostridia</taxon>
        <taxon>Lachnospirales</taxon>
        <taxon>Lachnospiraceae</taxon>
        <taxon>Roseburia</taxon>
    </lineage>
</organism>
<dbReference type="SUPFAM" id="SSF53098">
    <property type="entry name" value="Ribonuclease H-like"/>
    <property type="match status" value="1"/>
</dbReference>
<dbReference type="GO" id="GO:0003676">
    <property type="term" value="F:nucleic acid binding"/>
    <property type="evidence" value="ECO:0007669"/>
    <property type="project" value="InterPro"/>
</dbReference>
<dbReference type="Proteomes" id="UP000049828">
    <property type="component" value="Unassembled WGS sequence"/>
</dbReference>
<name>A0A0M6X0M9_9FIRM</name>
<dbReference type="AlphaFoldDB" id="A0A0M6X0M9"/>
<dbReference type="EMBL" id="CYYR01000001">
    <property type="protein sequence ID" value="CUN42335.1"/>
    <property type="molecule type" value="Genomic_DNA"/>
</dbReference>
<dbReference type="Gene3D" id="3.30.420.10">
    <property type="entry name" value="Ribonuclease H-like superfamily/Ribonuclease H"/>
    <property type="match status" value="1"/>
</dbReference>
<evidence type="ECO:0000313" key="3">
    <source>
        <dbReference type="EMBL" id="CRL43471.1"/>
    </source>
</evidence>
<dbReference type="GO" id="GO:0015074">
    <property type="term" value="P:DNA integration"/>
    <property type="evidence" value="ECO:0007669"/>
    <property type="project" value="InterPro"/>
</dbReference>
<gene>
    <name evidence="4" type="ORF">ERS852392_00350</name>
    <name evidence="3" type="ORF">RIL183_34291</name>
</gene>
<protein>
    <submittedName>
        <fullName evidence="4">Integrase core domain</fullName>
    </submittedName>
</protein>
<dbReference type="InterPro" id="IPR001584">
    <property type="entry name" value="Integrase_cat-core"/>
</dbReference>
<dbReference type="InterPro" id="IPR025948">
    <property type="entry name" value="HTH-like_dom"/>
</dbReference>
<dbReference type="EMBL" id="CVRS01000135">
    <property type="protein sequence ID" value="CRL43471.1"/>
    <property type="molecule type" value="Genomic_DNA"/>
</dbReference>
<sequence length="321" mass="38641">MKLGKLRHESKYLAIRYFYTKKNWSIEWMCRQLEISRAAYYKWLHREIPYEELENIRLAELIKEYDERFCHILGYRRMTSWINHFNHTSYSKNRVHRIMKKLGIHSVIRKKKKKYIYAKPDETAENILQRDFYATVPNQKWATDVTEFKVPGEKKKLYLSAIIDLYDRYPVAYVVSARNDNRLIFKTFDKAIAANPDAKPIFHSDRGFQYTSKTFKKKLENQEMEQSMSRVGHCIDNGPIEGFWGIIKSEMYQMYEIIDEVSLRYAIKDYLRFYSEERPQDRYGCKTPSEVRQEALSSDVPTEYPIPENKRISKYKEKWCA</sequence>
<reference evidence="3" key="2">
    <citation type="submission" date="2015-05" db="EMBL/GenBank/DDBJ databases">
        <authorList>
            <person name="Wang D.B."/>
            <person name="Wang M."/>
        </authorList>
    </citation>
    <scope>NUCLEOTIDE SEQUENCE [LARGE SCALE GENOMIC DNA]</scope>
    <source>
        <strain evidence="3">L1-83</strain>
    </source>
</reference>
<dbReference type="InterPro" id="IPR012337">
    <property type="entry name" value="RNaseH-like_sf"/>
</dbReference>
<evidence type="ECO:0000256" key="1">
    <source>
        <dbReference type="ARBA" id="ARBA00002286"/>
    </source>
</evidence>
<accession>A0A0M6X0M9</accession>
<dbReference type="Pfam" id="PF00665">
    <property type="entry name" value="rve"/>
    <property type="match status" value="1"/>
</dbReference>
<dbReference type="RefSeq" id="WP_055040664.1">
    <property type="nucleotide sequence ID" value="NZ_CATWND010000019.1"/>
</dbReference>
<dbReference type="PANTHER" id="PTHR46889:SF5">
    <property type="entry name" value="INTEGRASE PROTEIN"/>
    <property type="match status" value="1"/>
</dbReference>
<reference evidence="5" key="1">
    <citation type="submission" date="2015-05" db="EMBL/GenBank/DDBJ databases">
        <authorList>
            <consortium name="Pathogen Informatics"/>
        </authorList>
    </citation>
    <scope>NUCLEOTIDE SEQUENCE [LARGE SCALE GENOMIC DNA]</scope>
    <source>
        <strain evidence="4 6">2789STDY5608835</strain>
        <strain evidence="5">L1-83</strain>
    </source>
</reference>